<dbReference type="EMBL" id="CAUOFW020004140">
    <property type="protein sequence ID" value="CAK9164021.1"/>
    <property type="molecule type" value="Genomic_DNA"/>
</dbReference>
<organism evidence="5 6">
    <name type="scientific">Ilex paraguariensis</name>
    <name type="common">yerba mate</name>
    <dbReference type="NCBI Taxonomy" id="185542"/>
    <lineage>
        <taxon>Eukaryota</taxon>
        <taxon>Viridiplantae</taxon>
        <taxon>Streptophyta</taxon>
        <taxon>Embryophyta</taxon>
        <taxon>Tracheophyta</taxon>
        <taxon>Spermatophyta</taxon>
        <taxon>Magnoliopsida</taxon>
        <taxon>eudicotyledons</taxon>
        <taxon>Gunneridae</taxon>
        <taxon>Pentapetalae</taxon>
        <taxon>asterids</taxon>
        <taxon>campanulids</taxon>
        <taxon>Aquifoliales</taxon>
        <taxon>Aquifoliaceae</taxon>
        <taxon>Ilex</taxon>
    </lineage>
</organism>
<comment type="caution">
    <text evidence="5">The sequence shown here is derived from an EMBL/GenBank/DDBJ whole genome shotgun (WGS) entry which is preliminary data.</text>
</comment>
<gene>
    <name evidence="5" type="ORF">ILEXP_LOCUS33096</name>
</gene>
<comment type="similarity">
    <text evidence="2">Belongs to the MAP65/ASE1 family.</text>
</comment>
<evidence type="ECO:0000256" key="1">
    <source>
        <dbReference type="ARBA" id="ARBA00004245"/>
    </source>
</evidence>
<keyword evidence="4" id="KW-0206">Cytoskeleton</keyword>
<keyword evidence="3" id="KW-0493">Microtubule</keyword>
<dbReference type="PANTHER" id="PTHR19321">
    <property type="entry name" value="PROTEIN REGULATOR OF CYTOKINESIS 1 PRC1-RELATED"/>
    <property type="match status" value="1"/>
</dbReference>
<keyword evidence="4" id="KW-0963">Cytoplasm</keyword>
<evidence type="ECO:0000256" key="4">
    <source>
        <dbReference type="ARBA" id="ARBA00023212"/>
    </source>
</evidence>
<proteinExistence type="inferred from homology"/>
<reference evidence="5 6" key="1">
    <citation type="submission" date="2024-02" db="EMBL/GenBank/DDBJ databases">
        <authorList>
            <person name="Vignale AGUSTIN F."/>
            <person name="Sosa J E."/>
            <person name="Modenutti C."/>
        </authorList>
    </citation>
    <scope>NUCLEOTIDE SEQUENCE [LARGE SCALE GENOMIC DNA]</scope>
</reference>
<dbReference type="InterPro" id="IPR007145">
    <property type="entry name" value="MAP65_Ase1_PRC1"/>
</dbReference>
<evidence type="ECO:0000313" key="5">
    <source>
        <dbReference type="EMBL" id="CAK9164021.1"/>
    </source>
</evidence>
<keyword evidence="6" id="KW-1185">Reference proteome</keyword>
<evidence type="ECO:0000313" key="6">
    <source>
        <dbReference type="Proteomes" id="UP001642360"/>
    </source>
</evidence>
<evidence type="ECO:0000256" key="3">
    <source>
        <dbReference type="ARBA" id="ARBA00022701"/>
    </source>
</evidence>
<dbReference type="PANTHER" id="PTHR19321:SF41">
    <property type="entry name" value="FASCETTO-RELATED"/>
    <property type="match status" value="1"/>
</dbReference>
<evidence type="ECO:0000256" key="2">
    <source>
        <dbReference type="ARBA" id="ARBA00006187"/>
    </source>
</evidence>
<comment type="subcellular location">
    <subcellularLocation>
        <location evidence="1">Cytoplasm</location>
        <location evidence="1">Cytoskeleton</location>
    </subcellularLocation>
</comment>
<dbReference type="GO" id="GO:0005874">
    <property type="term" value="C:microtubule"/>
    <property type="evidence" value="ECO:0007669"/>
    <property type="project" value="UniProtKB-KW"/>
</dbReference>
<sequence>MDSPQVEWSLFNHVTCNISSSVDEVTILGALAMDLIEQVLGVLYNAEVKVERLDQLKASRMKEIASKNQVELEEIFAQAHKEIDSDSARKKIMALIDSGNVEPSELLADRRELA</sequence>
<dbReference type="AlphaFoldDB" id="A0ABC8T7B8"/>
<dbReference type="Proteomes" id="UP001642360">
    <property type="component" value="Unassembled WGS sequence"/>
</dbReference>
<accession>A0ABC8T7B8</accession>
<protein>
    <submittedName>
        <fullName evidence="5">Uncharacterized protein</fullName>
    </submittedName>
</protein>
<name>A0ABC8T7B8_9AQUA</name>